<dbReference type="PANTHER" id="PTHR43568">
    <property type="entry name" value="P PROTEIN"/>
    <property type="match status" value="1"/>
</dbReference>
<accession>A0A9D1UIE1</accession>
<protein>
    <submittedName>
        <fullName evidence="10">Anion transporter</fullName>
    </submittedName>
</protein>
<comment type="similarity">
    <text evidence="2">Belongs to the CitM (TC 2.A.11) transporter family.</text>
</comment>
<feature type="transmembrane region" description="Helical" evidence="8">
    <location>
        <begin position="175"/>
        <end position="198"/>
    </location>
</feature>
<evidence type="ECO:0000256" key="6">
    <source>
        <dbReference type="ARBA" id="ARBA00022989"/>
    </source>
</evidence>
<dbReference type="InterPro" id="IPR004680">
    <property type="entry name" value="Cit_transptr-like_dom"/>
</dbReference>
<feature type="transmembrane region" description="Helical" evidence="8">
    <location>
        <begin position="219"/>
        <end position="237"/>
    </location>
</feature>
<dbReference type="AlphaFoldDB" id="A0A9D1UIE1"/>
<dbReference type="GO" id="GO:0005886">
    <property type="term" value="C:plasma membrane"/>
    <property type="evidence" value="ECO:0007669"/>
    <property type="project" value="UniProtKB-SubCell"/>
</dbReference>
<dbReference type="GO" id="GO:0015105">
    <property type="term" value="F:arsenite transmembrane transporter activity"/>
    <property type="evidence" value="ECO:0007669"/>
    <property type="project" value="InterPro"/>
</dbReference>
<evidence type="ECO:0000256" key="1">
    <source>
        <dbReference type="ARBA" id="ARBA00004651"/>
    </source>
</evidence>
<feature type="transmembrane region" description="Helical" evidence="8">
    <location>
        <begin position="309"/>
        <end position="334"/>
    </location>
</feature>
<reference evidence="10" key="1">
    <citation type="journal article" date="2021" name="PeerJ">
        <title>Extensive microbial diversity within the chicken gut microbiome revealed by metagenomics and culture.</title>
        <authorList>
            <person name="Gilroy R."/>
            <person name="Ravi A."/>
            <person name="Getino M."/>
            <person name="Pursley I."/>
            <person name="Horton D.L."/>
            <person name="Alikhan N.F."/>
            <person name="Baker D."/>
            <person name="Gharbi K."/>
            <person name="Hall N."/>
            <person name="Watson M."/>
            <person name="Adriaenssens E.M."/>
            <person name="Foster-Nyarko E."/>
            <person name="Jarju S."/>
            <person name="Secka A."/>
            <person name="Antonio M."/>
            <person name="Oren A."/>
            <person name="Chaudhuri R.R."/>
            <person name="La Ragione R."/>
            <person name="Hildebrand F."/>
            <person name="Pallen M.J."/>
        </authorList>
    </citation>
    <scope>NUCLEOTIDE SEQUENCE</scope>
    <source>
        <strain evidence="10">Gambia16-930</strain>
    </source>
</reference>
<evidence type="ECO:0000256" key="3">
    <source>
        <dbReference type="ARBA" id="ARBA00022448"/>
    </source>
</evidence>
<evidence type="ECO:0000256" key="5">
    <source>
        <dbReference type="ARBA" id="ARBA00022692"/>
    </source>
</evidence>
<name>A0A9D1UIE1_9BACT</name>
<feature type="transmembrane region" description="Helical" evidence="8">
    <location>
        <begin position="390"/>
        <end position="408"/>
    </location>
</feature>
<dbReference type="InterPro" id="IPR051475">
    <property type="entry name" value="Diverse_Ion_Transporter"/>
</dbReference>
<organism evidence="10 11">
    <name type="scientific">Candidatus Onthomorpha intestinigallinarum</name>
    <dbReference type="NCBI Taxonomy" id="2840880"/>
    <lineage>
        <taxon>Bacteria</taxon>
        <taxon>Pseudomonadati</taxon>
        <taxon>Bacteroidota</taxon>
        <taxon>Bacteroidia</taxon>
        <taxon>Bacteroidales</taxon>
        <taxon>Candidatus Onthomorpha</taxon>
    </lineage>
</organism>
<dbReference type="PRINTS" id="PR00758">
    <property type="entry name" value="ARSENICPUMP"/>
</dbReference>
<feature type="domain" description="Citrate transporter-like" evidence="9">
    <location>
        <begin position="17"/>
        <end position="352"/>
    </location>
</feature>
<evidence type="ECO:0000313" key="11">
    <source>
        <dbReference type="Proteomes" id="UP000824267"/>
    </source>
</evidence>
<keyword evidence="6 8" id="KW-1133">Transmembrane helix</keyword>
<dbReference type="Pfam" id="PF03600">
    <property type="entry name" value="CitMHS"/>
    <property type="match status" value="1"/>
</dbReference>
<dbReference type="CDD" id="cd01117">
    <property type="entry name" value="YbiR_permease"/>
    <property type="match status" value="1"/>
</dbReference>
<sequence>MSIEIIALVIFILTYTGIIFTRLPKANIDRPSAAFIGAVAMLCFSVITFDQAVQFIDFNTIFLLLGMMIVVAALKFDGFFNLIADKTLQYATSRTRLLVFIVFITGIASAFLVNDAVVLIFTPIIINICRRVDISPVPYLIAEILSSNVGSVMTITGNPQNMLIGMNSGISYINFMLHLLPVSIAGMLITIVVIRLVYRKSFRDKSPLKHSPTQSYRFRDMYKSVGVFLLVVIAFFLGKLLGMSIAVIALAGAALIILVANQKPEQLIKDVDWVLLLFFACLFVVVGAVKHTGLLDFMFELDLKENLAGILSVHGASLVMSQILSNVPFCVLMLPLMESIDSQTLWLALASACTLAGNATIIGAMANIIVIESADKYGVRISFWEFFKSGMTVTLLSFAVSVLCMLQIHA</sequence>
<keyword evidence="7 8" id="KW-0472">Membrane</keyword>
<evidence type="ECO:0000313" key="10">
    <source>
        <dbReference type="EMBL" id="HIW87555.1"/>
    </source>
</evidence>
<keyword evidence="3" id="KW-0813">Transport</keyword>
<dbReference type="Proteomes" id="UP000824267">
    <property type="component" value="Unassembled WGS sequence"/>
</dbReference>
<evidence type="ECO:0000256" key="8">
    <source>
        <dbReference type="SAM" id="Phobius"/>
    </source>
</evidence>
<feature type="transmembrane region" description="Helical" evidence="8">
    <location>
        <begin position="55"/>
        <end position="76"/>
    </location>
</feature>
<feature type="transmembrane region" description="Helical" evidence="8">
    <location>
        <begin position="243"/>
        <end position="261"/>
    </location>
</feature>
<reference evidence="10" key="2">
    <citation type="submission" date="2021-04" db="EMBL/GenBank/DDBJ databases">
        <authorList>
            <person name="Gilroy R."/>
        </authorList>
    </citation>
    <scope>NUCLEOTIDE SEQUENCE</scope>
    <source>
        <strain evidence="10">Gambia16-930</strain>
    </source>
</reference>
<evidence type="ECO:0000259" key="9">
    <source>
        <dbReference type="Pfam" id="PF03600"/>
    </source>
</evidence>
<feature type="transmembrane region" description="Helical" evidence="8">
    <location>
        <begin position="273"/>
        <end position="289"/>
    </location>
</feature>
<dbReference type="PANTHER" id="PTHR43568:SF1">
    <property type="entry name" value="P PROTEIN"/>
    <property type="match status" value="1"/>
</dbReference>
<comment type="subcellular location">
    <subcellularLocation>
        <location evidence="1">Cell membrane</location>
        <topology evidence="1">Multi-pass membrane protein</topology>
    </subcellularLocation>
</comment>
<feature type="transmembrane region" description="Helical" evidence="8">
    <location>
        <begin position="346"/>
        <end position="370"/>
    </location>
</feature>
<comment type="caution">
    <text evidence="10">The sequence shown here is derived from an EMBL/GenBank/DDBJ whole genome shotgun (WGS) entry which is preliminary data.</text>
</comment>
<feature type="transmembrane region" description="Helical" evidence="8">
    <location>
        <begin position="97"/>
        <end position="126"/>
    </location>
</feature>
<evidence type="ECO:0000256" key="2">
    <source>
        <dbReference type="ARBA" id="ARBA00009843"/>
    </source>
</evidence>
<keyword evidence="4" id="KW-1003">Cell membrane</keyword>
<feature type="transmembrane region" description="Helical" evidence="8">
    <location>
        <begin position="31"/>
        <end position="49"/>
    </location>
</feature>
<evidence type="ECO:0000256" key="7">
    <source>
        <dbReference type="ARBA" id="ARBA00023136"/>
    </source>
</evidence>
<feature type="transmembrane region" description="Helical" evidence="8">
    <location>
        <begin position="6"/>
        <end position="24"/>
    </location>
</feature>
<evidence type="ECO:0000256" key="4">
    <source>
        <dbReference type="ARBA" id="ARBA00022475"/>
    </source>
</evidence>
<keyword evidence="5 8" id="KW-0812">Transmembrane</keyword>
<gene>
    <name evidence="10" type="ORF">IAC47_04685</name>
</gene>
<dbReference type="EMBL" id="DXGG01000150">
    <property type="protein sequence ID" value="HIW87555.1"/>
    <property type="molecule type" value="Genomic_DNA"/>
</dbReference>
<dbReference type="InterPro" id="IPR000802">
    <property type="entry name" value="Arsenical_pump_ArsB"/>
</dbReference>
<proteinExistence type="inferred from homology"/>